<dbReference type="Pfam" id="PF05525">
    <property type="entry name" value="Branch_AA_trans"/>
    <property type="match status" value="1"/>
</dbReference>
<feature type="transmembrane region" description="Helical" evidence="9">
    <location>
        <begin position="152"/>
        <end position="171"/>
    </location>
</feature>
<dbReference type="GO" id="GO:0005304">
    <property type="term" value="F:L-valine transmembrane transporter activity"/>
    <property type="evidence" value="ECO:0007669"/>
    <property type="project" value="TreeGrafter"/>
</dbReference>
<gene>
    <name evidence="10" type="primary">brnQ</name>
    <name evidence="10" type="ORF">SAMEA4504048_01745</name>
</gene>
<evidence type="ECO:0000313" key="11">
    <source>
        <dbReference type="Proteomes" id="UP000215144"/>
    </source>
</evidence>
<feature type="transmembrane region" description="Helical" evidence="9">
    <location>
        <begin position="82"/>
        <end position="100"/>
    </location>
</feature>
<keyword evidence="5 9" id="KW-0812">Transmembrane</keyword>
<feature type="transmembrane region" description="Helical" evidence="9">
    <location>
        <begin position="12"/>
        <end position="29"/>
    </location>
</feature>
<feature type="transmembrane region" description="Helical" evidence="9">
    <location>
        <begin position="41"/>
        <end position="61"/>
    </location>
</feature>
<accession>A0A239XAT0</accession>
<feature type="transmembrane region" description="Helical" evidence="9">
    <location>
        <begin position="349"/>
        <end position="369"/>
    </location>
</feature>
<keyword evidence="7 9" id="KW-1133">Transmembrane helix</keyword>
<evidence type="ECO:0000313" key="10">
    <source>
        <dbReference type="EMBL" id="SNV43767.1"/>
    </source>
</evidence>
<dbReference type="GO" id="GO:0015188">
    <property type="term" value="F:L-isoleucine transmembrane transporter activity"/>
    <property type="evidence" value="ECO:0007669"/>
    <property type="project" value="TreeGrafter"/>
</dbReference>
<dbReference type="NCBIfam" id="TIGR00796">
    <property type="entry name" value="livcs"/>
    <property type="match status" value="1"/>
</dbReference>
<keyword evidence="8 9" id="KW-0472">Membrane</keyword>
<dbReference type="GO" id="GO:0015190">
    <property type="term" value="F:L-leucine transmembrane transporter activity"/>
    <property type="evidence" value="ECO:0007669"/>
    <property type="project" value="TreeGrafter"/>
</dbReference>
<comment type="subcellular location">
    <subcellularLocation>
        <location evidence="1 9">Cell membrane</location>
        <topology evidence="1 9">Multi-pass membrane protein</topology>
    </subcellularLocation>
</comment>
<name>A0A239XAT0_STRAI</name>
<evidence type="ECO:0000256" key="4">
    <source>
        <dbReference type="ARBA" id="ARBA00022475"/>
    </source>
</evidence>
<feature type="transmembrane region" description="Helical" evidence="9">
    <location>
        <begin position="416"/>
        <end position="440"/>
    </location>
</feature>
<sequence>MKQSLSRSDSFFIGSMLFGILFGAGNLIFPVHMGQEAGANIWSANIGFLITAIGFPFLSIMAIGLSGGKGVFHLASRVTKPFAYFFTVALYLVIGPFFAMPRLATTSFEIAFAPLLSDGMKAPALAIYSIIFFGLAYVLSKKPGKLIDIIGKYINPAFLVLLGIVLLLVLINPAGSVSSAAVGEAYQSAPFLKGFIEGYNTLDVLAGLAYGIVVITALQQKGITNPKSMAIEMTKSGLIAMGLMGLIYTLLAYAGTTSLGAFAISENGGIALAQITGHYLGALGNGVLALIVFLGCFKTCIGLTTACSETFEELFPSKSYQFYLVVFSVLPAIIANVGLTQIIQLSLPVLMFIYPLAIVLVLLGLASAWLPVSQKVYQSVVLFTLLAAIVDGLNATPPVISGLAPVQTLIQLAAKILPLFELGMGWILPALVGLIAGLIWQKTSQTKSPVY</sequence>
<dbReference type="Proteomes" id="UP000215144">
    <property type="component" value="Chromosome 1"/>
</dbReference>
<evidence type="ECO:0000256" key="9">
    <source>
        <dbReference type="RuleBase" id="RU362122"/>
    </source>
</evidence>
<dbReference type="GO" id="GO:0005886">
    <property type="term" value="C:plasma membrane"/>
    <property type="evidence" value="ECO:0007669"/>
    <property type="project" value="UniProtKB-SubCell"/>
</dbReference>
<reference evidence="10 11" key="1">
    <citation type="submission" date="2017-06" db="EMBL/GenBank/DDBJ databases">
        <authorList>
            <consortium name="Pathogen Informatics"/>
        </authorList>
    </citation>
    <scope>NUCLEOTIDE SEQUENCE [LARGE SCALE GENOMIC DNA]</scope>
    <source>
        <strain evidence="10 11">NCTC11291</strain>
    </source>
</reference>
<feature type="transmembrane region" description="Helical" evidence="9">
    <location>
        <begin position="120"/>
        <end position="140"/>
    </location>
</feature>
<comment type="similarity">
    <text evidence="2 9">Belongs to the branched chain amino acid transporter family.</text>
</comment>
<evidence type="ECO:0000256" key="1">
    <source>
        <dbReference type="ARBA" id="ARBA00004651"/>
    </source>
</evidence>
<feature type="transmembrane region" description="Helical" evidence="9">
    <location>
        <begin position="279"/>
        <end position="301"/>
    </location>
</feature>
<keyword evidence="4" id="KW-1003">Cell membrane</keyword>
<dbReference type="OrthoDB" id="9783920at2"/>
<dbReference type="AlphaFoldDB" id="A0A239XAT0"/>
<evidence type="ECO:0000256" key="2">
    <source>
        <dbReference type="ARBA" id="ARBA00008540"/>
    </source>
</evidence>
<evidence type="ECO:0000256" key="3">
    <source>
        <dbReference type="ARBA" id="ARBA00022448"/>
    </source>
</evidence>
<evidence type="ECO:0000256" key="8">
    <source>
        <dbReference type="ARBA" id="ARBA00023136"/>
    </source>
</evidence>
<organism evidence="10 11">
    <name type="scientific">Streptococcus acidominimus</name>
    <dbReference type="NCBI Taxonomy" id="1326"/>
    <lineage>
        <taxon>Bacteria</taxon>
        <taxon>Bacillati</taxon>
        <taxon>Bacillota</taxon>
        <taxon>Bacilli</taxon>
        <taxon>Lactobacillales</taxon>
        <taxon>Streptococcaceae</taxon>
        <taxon>Streptococcus</taxon>
    </lineage>
</organism>
<dbReference type="EMBL" id="LT906454">
    <property type="protein sequence ID" value="SNV43767.1"/>
    <property type="molecule type" value="Genomic_DNA"/>
</dbReference>
<dbReference type="GO" id="GO:0015820">
    <property type="term" value="P:L-leucine transport"/>
    <property type="evidence" value="ECO:0007669"/>
    <property type="project" value="TreeGrafter"/>
</dbReference>
<keyword evidence="6 9" id="KW-0029">Amino-acid transport</keyword>
<feature type="transmembrane region" description="Helical" evidence="9">
    <location>
        <begin position="322"/>
        <end position="343"/>
    </location>
</feature>
<feature type="transmembrane region" description="Helical" evidence="9">
    <location>
        <begin position="198"/>
        <end position="218"/>
    </location>
</feature>
<evidence type="ECO:0000256" key="6">
    <source>
        <dbReference type="ARBA" id="ARBA00022970"/>
    </source>
</evidence>
<feature type="transmembrane region" description="Helical" evidence="9">
    <location>
        <begin position="238"/>
        <end position="264"/>
    </location>
</feature>
<dbReference type="KEGG" id="saco:SAME_01745"/>
<evidence type="ECO:0000256" key="7">
    <source>
        <dbReference type="ARBA" id="ARBA00022989"/>
    </source>
</evidence>
<dbReference type="InterPro" id="IPR004685">
    <property type="entry name" value="Brnchd-chn_aa_trnsp_Livcs"/>
</dbReference>
<proteinExistence type="inferred from homology"/>
<feature type="transmembrane region" description="Helical" evidence="9">
    <location>
        <begin position="376"/>
        <end position="396"/>
    </location>
</feature>
<dbReference type="PANTHER" id="PTHR30588">
    <property type="entry name" value="BRANCHED-CHAIN AMINO ACID TRANSPORT SYSTEM 2 CARRIER PROTEIN"/>
    <property type="match status" value="1"/>
</dbReference>
<dbReference type="PANTHER" id="PTHR30588:SF0">
    <property type="entry name" value="BRANCHED-CHAIN AMINO ACID PERMEASE BRNQ"/>
    <property type="match status" value="1"/>
</dbReference>
<dbReference type="RefSeq" id="WP_095123250.1">
    <property type="nucleotide sequence ID" value="NZ_LT906454.1"/>
</dbReference>
<comment type="function">
    <text evidence="9">Component of the transport system for branched-chain amino acids.</text>
</comment>
<evidence type="ECO:0000256" key="5">
    <source>
        <dbReference type="ARBA" id="ARBA00022692"/>
    </source>
</evidence>
<keyword evidence="3 9" id="KW-0813">Transport</keyword>
<dbReference type="GO" id="GO:0015818">
    <property type="term" value="P:isoleucine transport"/>
    <property type="evidence" value="ECO:0007669"/>
    <property type="project" value="TreeGrafter"/>
</dbReference>
<protein>
    <recommendedName>
        <fullName evidence="9">Branched-chain amino acid transport system carrier protein</fullName>
    </recommendedName>
</protein>